<dbReference type="RefSeq" id="XP_066692337.1">
    <property type="nucleotide sequence ID" value="XM_066851248.1"/>
</dbReference>
<evidence type="ECO:0000313" key="2">
    <source>
        <dbReference type="Proteomes" id="UP001391051"/>
    </source>
</evidence>
<organism evidence="1 2">
    <name type="scientific">Apiospora aurea</name>
    <dbReference type="NCBI Taxonomy" id="335848"/>
    <lineage>
        <taxon>Eukaryota</taxon>
        <taxon>Fungi</taxon>
        <taxon>Dikarya</taxon>
        <taxon>Ascomycota</taxon>
        <taxon>Pezizomycotina</taxon>
        <taxon>Sordariomycetes</taxon>
        <taxon>Xylariomycetidae</taxon>
        <taxon>Amphisphaeriales</taxon>
        <taxon>Apiosporaceae</taxon>
        <taxon>Apiospora</taxon>
    </lineage>
</organism>
<proteinExistence type="predicted"/>
<sequence length="69" mass="7561">MYVPQRFVRARATSLATSLKQNIMLASGFQPDPTGNSRKLSGGTMARMCAKCLSYMSTEGIWTAGNRSR</sequence>
<dbReference type="Proteomes" id="UP001391051">
    <property type="component" value="Unassembled WGS sequence"/>
</dbReference>
<dbReference type="EMBL" id="JAQQWE010000011">
    <property type="protein sequence ID" value="KAK7936588.1"/>
    <property type="molecule type" value="Genomic_DNA"/>
</dbReference>
<gene>
    <name evidence="1" type="ORF">PG986_015026</name>
</gene>
<accession>A0ABR1PRE8</accession>
<name>A0ABR1PRE8_9PEZI</name>
<reference evidence="1 2" key="1">
    <citation type="submission" date="2023-01" db="EMBL/GenBank/DDBJ databases">
        <title>Analysis of 21 Apiospora genomes using comparative genomics revels a genus with tremendous synthesis potential of carbohydrate active enzymes and secondary metabolites.</title>
        <authorList>
            <person name="Sorensen T."/>
        </authorList>
    </citation>
    <scope>NUCLEOTIDE SEQUENCE [LARGE SCALE GENOMIC DNA]</scope>
    <source>
        <strain evidence="1 2">CBS 24483</strain>
    </source>
</reference>
<comment type="caution">
    <text evidence="1">The sequence shown here is derived from an EMBL/GenBank/DDBJ whole genome shotgun (WGS) entry which is preliminary data.</text>
</comment>
<keyword evidence="2" id="KW-1185">Reference proteome</keyword>
<protein>
    <submittedName>
        <fullName evidence="1">Uncharacterized protein</fullName>
    </submittedName>
</protein>
<evidence type="ECO:0000313" key="1">
    <source>
        <dbReference type="EMBL" id="KAK7936588.1"/>
    </source>
</evidence>
<dbReference type="GeneID" id="92084310"/>